<comment type="caution">
    <text evidence="2">The sequence shown here is derived from an EMBL/GenBank/DDBJ whole genome shotgun (WGS) entry which is preliminary data.</text>
</comment>
<proteinExistence type="predicted"/>
<protein>
    <submittedName>
        <fullName evidence="2">Uncharacterized protein</fullName>
    </submittedName>
</protein>
<reference evidence="2 3" key="1">
    <citation type="submission" date="2024-05" db="EMBL/GenBank/DDBJ databases">
        <title>The nuclear and mitochondrial genome assemblies of Tetragonisca angustula (Apidae: Meliponini), a tiny yet remarkable pollinator in the Neotropics.</title>
        <authorList>
            <person name="Ferrari R."/>
            <person name="Ricardo P.C."/>
            <person name="Dias F.C."/>
            <person name="Araujo N.S."/>
            <person name="Soares D.O."/>
            <person name="Zhou Q.-S."/>
            <person name="Zhu C.-D."/>
            <person name="Coutinho L."/>
            <person name="Airas M.C."/>
            <person name="Batista T.M."/>
        </authorList>
    </citation>
    <scope>NUCLEOTIDE SEQUENCE [LARGE SCALE GENOMIC DNA]</scope>
    <source>
        <strain evidence="2">ASF017062</strain>
        <tissue evidence="2">Abdomen</tissue>
    </source>
</reference>
<sequence length="99" mass="10917">MNSTDYSQYKPQSGEDDRQKKTHEDAPLDTSLRELDNRVLQPGHGNNPSKLGESLSYQAPTRKVETGSHMLRRGIAQAGNFHSLSPPLPPPHITCTAIP</sequence>
<evidence type="ECO:0000313" key="3">
    <source>
        <dbReference type="Proteomes" id="UP001432146"/>
    </source>
</evidence>
<dbReference type="EMBL" id="JAWNGG020000029">
    <property type="protein sequence ID" value="KAK9307428.1"/>
    <property type="molecule type" value="Genomic_DNA"/>
</dbReference>
<dbReference type="AlphaFoldDB" id="A0AAW1ACB1"/>
<organism evidence="2 3">
    <name type="scientific">Tetragonisca angustula</name>
    <dbReference type="NCBI Taxonomy" id="166442"/>
    <lineage>
        <taxon>Eukaryota</taxon>
        <taxon>Metazoa</taxon>
        <taxon>Ecdysozoa</taxon>
        <taxon>Arthropoda</taxon>
        <taxon>Hexapoda</taxon>
        <taxon>Insecta</taxon>
        <taxon>Pterygota</taxon>
        <taxon>Neoptera</taxon>
        <taxon>Endopterygota</taxon>
        <taxon>Hymenoptera</taxon>
        <taxon>Apocrita</taxon>
        <taxon>Aculeata</taxon>
        <taxon>Apoidea</taxon>
        <taxon>Anthophila</taxon>
        <taxon>Apidae</taxon>
        <taxon>Tetragonisca</taxon>
    </lineage>
</organism>
<dbReference type="Proteomes" id="UP001432146">
    <property type="component" value="Unassembled WGS sequence"/>
</dbReference>
<accession>A0AAW1ACB1</accession>
<feature type="region of interest" description="Disordered" evidence="1">
    <location>
        <begin position="80"/>
        <end position="99"/>
    </location>
</feature>
<keyword evidence="3" id="KW-1185">Reference proteome</keyword>
<feature type="compositionally biased region" description="Polar residues" evidence="1">
    <location>
        <begin position="1"/>
        <end position="11"/>
    </location>
</feature>
<evidence type="ECO:0000256" key="1">
    <source>
        <dbReference type="SAM" id="MobiDB-lite"/>
    </source>
</evidence>
<feature type="compositionally biased region" description="Basic and acidic residues" evidence="1">
    <location>
        <begin position="13"/>
        <end position="37"/>
    </location>
</feature>
<evidence type="ECO:0000313" key="2">
    <source>
        <dbReference type="EMBL" id="KAK9307428.1"/>
    </source>
</evidence>
<feature type="region of interest" description="Disordered" evidence="1">
    <location>
        <begin position="1"/>
        <end position="56"/>
    </location>
</feature>
<name>A0AAW1ACB1_9HYME</name>
<gene>
    <name evidence="2" type="ORF">QLX08_002239</name>
</gene>
<feature type="compositionally biased region" description="Polar residues" evidence="1">
    <location>
        <begin position="44"/>
        <end position="56"/>
    </location>
</feature>